<comment type="caution">
    <text evidence="2">The sequence shown here is derived from an EMBL/GenBank/DDBJ whole genome shotgun (WGS) entry which is preliminary data.</text>
</comment>
<accession>A0A1J5Q506</accession>
<evidence type="ECO:0000313" key="2">
    <source>
        <dbReference type="EMBL" id="OIQ78777.1"/>
    </source>
</evidence>
<proteinExistence type="predicted"/>
<reference evidence="2" key="1">
    <citation type="submission" date="2016-10" db="EMBL/GenBank/DDBJ databases">
        <title>Sequence of Gallionella enrichment culture.</title>
        <authorList>
            <person name="Poehlein A."/>
            <person name="Muehling M."/>
            <person name="Daniel R."/>
        </authorList>
    </citation>
    <scope>NUCLEOTIDE SEQUENCE</scope>
</reference>
<dbReference type="EMBL" id="MLJW01001338">
    <property type="protein sequence ID" value="OIQ78777.1"/>
    <property type="molecule type" value="Genomic_DNA"/>
</dbReference>
<sequence>MYEHRAPLDVPQELQAEALALARPGDQPGDVGDGEPRVARLHDSEVGHQSRERVVGDLRSCGRHRGDEARLPGAREPDQGDVRDRLELEHEVLVQPRLAEKGEARRLAARRRERGVAEAAVPPGSHDVARAHADEVGEDGPVEVLDDRALRDGQLEVGAGRSLAVVTHALGTGRRMPVRPVVVVQQRRGLRVHDEDHAPAVAAVAAVRTGEGLELLAVDGGATVATVTAGGVQHDPVDERRHGFLLHTGAAWATPGTGGGAHRTGAPLRT</sequence>
<gene>
    <name evidence="2" type="ORF">GALL_395150</name>
</gene>
<feature type="compositionally biased region" description="Basic and acidic residues" evidence="1">
    <location>
        <begin position="64"/>
        <end position="82"/>
    </location>
</feature>
<protein>
    <submittedName>
        <fullName evidence="2">Uncharacterized protein</fullName>
    </submittedName>
</protein>
<evidence type="ECO:0000256" key="1">
    <source>
        <dbReference type="SAM" id="MobiDB-lite"/>
    </source>
</evidence>
<dbReference type="AlphaFoldDB" id="A0A1J5Q506"/>
<feature type="region of interest" description="Disordered" evidence="1">
    <location>
        <begin position="60"/>
        <end position="82"/>
    </location>
</feature>
<organism evidence="2">
    <name type="scientific">mine drainage metagenome</name>
    <dbReference type="NCBI Taxonomy" id="410659"/>
    <lineage>
        <taxon>unclassified sequences</taxon>
        <taxon>metagenomes</taxon>
        <taxon>ecological metagenomes</taxon>
    </lineage>
</organism>
<name>A0A1J5Q506_9ZZZZ</name>